<sequence>MCRYFSSFFSTSVDMFSLNKPLPSYYTVFLHNVYKIKSHTNTMFKMYTYFIYKIYHDKYV</sequence>
<reference evidence="1" key="2">
    <citation type="submission" date="2022-03" db="EMBL/GenBank/DDBJ databases">
        <title>Draft title - Genomic analysis of global carrot germplasm unveils the trajectory of domestication and the origin of high carotenoid orange carrot.</title>
        <authorList>
            <person name="Iorizzo M."/>
            <person name="Ellison S."/>
            <person name="Senalik D."/>
            <person name="Macko-Podgorni A."/>
            <person name="Grzebelus D."/>
            <person name="Bostan H."/>
            <person name="Rolling W."/>
            <person name="Curaba J."/>
            <person name="Simon P."/>
        </authorList>
    </citation>
    <scope>NUCLEOTIDE SEQUENCE</scope>
    <source>
        <tissue evidence="1">Leaf</tissue>
    </source>
</reference>
<name>A0AAF1B7E5_DAUCS</name>
<accession>A0AAF1B7E5</accession>
<reference evidence="1" key="1">
    <citation type="journal article" date="2016" name="Nat. Genet.">
        <title>A high-quality carrot genome assembly provides new insights into carotenoid accumulation and asterid genome evolution.</title>
        <authorList>
            <person name="Iorizzo M."/>
            <person name="Ellison S."/>
            <person name="Senalik D."/>
            <person name="Zeng P."/>
            <person name="Satapoomin P."/>
            <person name="Huang J."/>
            <person name="Bowman M."/>
            <person name="Iovene M."/>
            <person name="Sanseverino W."/>
            <person name="Cavagnaro P."/>
            <person name="Yildiz M."/>
            <person name="Macko-Podgorni A."/>
            <person name="Moranska E."/>
            <person name="Grzebelus E."/>
            <person name="Grzebelus D."/>
            <person name="Ashrafi H."/>
            <person name="Zheng Z."/>
            <person name="Cheng S."/>
            <person name="Spooner D."/>
            <person name="Van Deynze A."/>
            <person name="Simon P."/>
        </authorList>
    </citation>
    <scope>NUCLEOTIDE SEQUENCE</scope>
    <source>
        <tissue evidence="1">Leaf</tissue>
    </source>
</reference>
<organism evidence="1 2">
    <name type="scientific">Daucus carota subsp. sativus</name>
    <name type="common">Carrot</name>
    <dbReference type="NCBI Taxonomy" id="79200"/>
    <lineage>
        <taxon>Eukaryota</taxon>
        <taxon>Viridiplantae</taxon>
        <taxon>Streptophyta</taxon>
        <taxon>Embryophyta</taxon>
        <taxon>Tracheophyta</taxon>
        <taxon>Spermatophyta</taxon>
        <taxon>Magnoliopsida</taxon>
        <taxon>eudicotyledons</taxon>
        <taxon>Gunneridae</taxon>
        <taxon>Pentapetalae</taxon>
        <taxon>asterids</taxon>
        <taxon>campanulids</taxon>
        <taxon>Apiales</taxon>
        <taxon>Apiaceae</taxon>
        <taxon>Apioideae</taxon>
        <taxon>Scandiceae</taxon>
        <taxon>Daucinae</taxon>
        <taxon>Daucus</taxon>
        <taxon>Daucus sect. Daucus</taxon>
    </lineage>
</organism>
<keyword evidence="2" id="KW-1185">Reference proteome</keyword>
<dbReference type="EMBL" id="CP093348">
    <property type="protein sequence ID" value="WOH06607.1"/>
    <property type="molecule type" value="Genomic_DNA"/>
</dbReference>
<protein>
    <submittedName>
        <fullName evidence="1">Uncharacterized protein</fullName>
    </submittedName>
</protein>
<proteinExistence type="predicted"/>
<dbReference type="AlphaFoldDB" id="A0AAF1B7E5"/>
<dbReference type="Proteomes" id="UP000077755">
    <property type="component" value="Chromosome 6"/>
</dbReference>
<gene>
    <name evidence="1" type="ORF">DCAR_0626035</name>
</gene>
<evidence type="ECO:0000313" key="2">
    <source>
        <dbReference type="Proteomes" id="UP000077755"/>
    </source>
</evidence>
<evidence type="ECO:0000313" key="1">
    <source>
        <dbReference type="EMBL" id="WOH06607.1"/>
    </source>
</evidence>